<evidence type="ECO:0000259" key="1">
    <source>
        <dbReference type="Pfam" id="PF07969"/>
    </source>
</evidence>
<dbReference type="InterPro" id="IPR033932">
    <property type="entry name" value="YtcJ-like"/>
</dbReference>
<dbReference type="Pfam" id="PF07969">
    <property type="entry name" value="Amidohydro_3"/>
    <property type="match status" value="1"/>
</dbReference>
<organism evidence="2 3">
    <name type="scientific">Komagataeibacter europaeus NBRC 3261</name>
    <dbReference type="NCBI Taxonomy" id="1234669"/>
    <lineage>
        <taxon>Bacteria</taxon>
        <taxon>Pseudomonadati</taxon>
        <taxon>Pseudomonadota</taxon>
        <taxon>Alphaproteobacteria</taxon>
        <taxon>Acetobacterales</taxon>
        <taxon>Acetobacteraceae</taxon>
        <taxon>Komagataeibacter</taxon>
    </lineage>
</organism>
<protein>
    <recommendedName>
        <fullName evidence="1">Amidohydrolase 3 domain-containing protein</fullName>
    </recommendedName>
</protein>
<dbReference type="Gene3D" id="3.20.20.140">
    <property type="entry name" value="Metal-dependent hydrolases"/>
    <property type="match status" value="1"/>
</dbReference>
<dbReference type="SUPFAM" id="SSF51556">
    <property type="entry name" value="Metallo-dependent hydrolases"/>
    <property type="match status" value="1"/>
</dbReference>
<gene>
    <name evidence="2" type="ORF">Geu3261_0264_002</name>
</gene>
<dbReference type="EMBL" id="BANI01000226">
    <property type="protein sequence ID" value="GAN97811.1"/>
    <property type="molecule type" value="Genomic_DNA"/>
</dbReference>
<proteinExistence type="predicted"/>
<dbReference type="GO" id="GO:0016810">
    <property type="term" value="F:hydrolase activity, acting on carbon-nitrogen (but not peptide) bonds"/>
    <property type="evidence" value="ECO:0007669"/>
    <property type="project" value="InterPro"/>
</dbReference>
<dbReference type="InterPro" id="IPR032466">
    <property type="entry name" value="Metal_Hydrolase"/>
</dbReference>
<dbReference type="CDD" id="cd01300">
    <property type="entry name" value="YtcJ_like"/>
    <property type="match status" value="1"/>
</dbReference>
<dbReference type="Gene3D" id="2.30.40.10">
    <property type="entry name" value="Urease, subunit C, domain 1"/>
    <property type="match status" value="1"/>
</dbReference>
<name>A0A0D6Q4Y9_KOMEU</name>
<comment type="caution">
    <text evidence="2">The sequence shown here is derived from an EMBL/GenBank/DDBJ whole genome shotgun (WGS) entry which is preliminary data.</text>
</comment>
<reference evidence="2 3" key="1">
    <citation type="submission" date="2012-11" db="EMBL/GenBank/DDBJ databases">
        <title>Whole genome sequence of Gluconacetobacter europaeus NBRC3261.</title>
        <authorList>
            <person name="Azuma Y."/>
            <person name="Higashiura N."/>
            <person name="Hirakawa H."/>
            <person name="Matsushita K."/>
        </authorList>
    </citation>
    <scope>NUCLEOTIDE SEQUENCE [LARGE SCALE GENOMIC DNA]</scope>
    <source>
        <strain evidence="2 3">NBRC 3261</strain>
    </source>
</reference>
<dbReference type="PANTHER" id="PTHR22642:SF2">
    <property type="entry name" value="PROTEIN LONG AFTER FAR-RED 3"/>
    <property type="match status" value="1"/>
</dbReference>
<dbReference type="InterPro" id="IPR013108">
    <property type="entry name" value="Amidohydro_3"/>
</dbReference>
<dbReference type="AlphaFoldDB" id="A0A0D6Q4Y9"/>
<dbReference type="SUPFAM" id="SSF51338">
    <property type="entry name" value="Composite domain of metallo-dependent hydrolases"/>
    <property type="match status" value="1"/>
</dbReference>
<dbReference type="RefSeq" id="WP_048852207.1">
    <property type="nucleotide sequence ID" value="NZ_BANI01000226.1"/>
</dbReference>
<evidence type="ECO:0000313" key="3">
    <source>
        <dbReference type="Proteomes" id="UP000032675"/>
    </source>
</evidence>
<sequence length="539" mass="58581">MPLDLAIINADIHGHAQPVNAVGIIDGHIVAIGTSSDIMAQCVPTTVIRDLGGMFLMPGFIDVHMHIAMAADYLSAIGLRDVRTMKALLERVAQWAAAHPDAPWIRGLEWSYGYPDLPNGEFDARMIDSILPDRPVILTSGMAHAAWANSRAMEIAGITRDTPDPENGEIVRRADGTPSGWLKEDAVSLVTSHIPPMTGPEMDHALGLVLDTASRLGITRMQSAAYDEAYLPLLSARDAAGTLPVRIGMMTEIEPDPGLTPQRLREALDLRARYDNAMVRLDGIKFFLDGVLESHTGYMPEGYADQPDARGTLLWDRRAYIDAVRAGVENGLDIWTHAIGPGAIRLALDAAENAGNSPERPRIRVEHAELPYPDDIARFAHTSTIASMQPVMIAPADEWMGMEGVWKKRVGDNRAQLAFPMRALLDAGSTLAFGTDWPIVSLNPLRGLRKAVLRRPIGAPASEAWIPTQAISFSEAFDSYTSKAAVAAGRERYEGRIALGYRADIAVLSGNPFMTDPDSLPDLKCMLTVTAGRIVHDLI</sequence>
<accession>A0A0D6Q4Y9</accession>
<feature type="domain" description="Amidohydrolase 3" evidence="1">
    <location>
        <begin position="49"/>
        <end position="536"/>
    </location>
</feature>
<evidence type="ECO:0000313" key="2">
    <source>
        <dbReference type="EMBL" id="GAN97811.1"/>
    </source>
</evidence>
<dbReference type="Proteomes" id="UP000032675">
    <property type="component" value="Unassembled WGS sequence"/>
</dbReference>
<dbReference type="InterPro" id="IPR011059">
    <property type="entry name" value="Metal-dep_hydrolase_composite"/>
</dbReference>
<dbReference type="PANTHER" id="PTHR22642">
    <property type="entry name" value="IMIDAZOLONEPROPIONASE"/>
    <property type="match status" value="1"/>
</dbReference>
<dbReference type="Gene3D" id="3.10.310.70">
    <property type="match status" value="1"/>
</dbReference>